<organism evidence="1">
    <name type="scientific">Brassica napus</name>
    <name type="common">Rape</name>
    <dbReference type="NCBI Taxonomy" id="3708"/>
    <lineage>
        <taxon>Eukaryota</taxon>
        <taxon>Viridiplantae</taxon>
        <taxon>Streptophyta</taxon>
        <taxon>Embryophyta</taxon>
        <taxon>Tracheophyta</taxon>
        <taxon>Spermatophyta</taxon>
        <taxon>Magnoliopsida</taxon>
        <taxon>eudicotyledons</taxon>
        <taxon>Gunneridae</taxon>
        <taxon>Pentapetalae</taxon>
        <taxon>rosids</taxon>
        <taxon>malvids</taxon>
        <taxon>Brassicales</taxon>
        <taxon>Brassicaceae</taxon>
        <taxon>Brassiceae</taxon>
        <taxon>Brassica</taxon>
    </lineage>
</organism>
<feature type="non-terminal residue" evidence="1">
    <location>
        <position position="1"/>
    </location>
</feature>
<protein>
    <submittedName>
        <fullName evidence="1">(rape) hypothetical protein</fullName>
    </submittedName>
</protein>
<sequence length="67" mass="7801">SGSSSTSGGWTRVRTQGIPIRCYCGSGLMNKNHVFRWFHEAFKYEMQQLDYQVRVLEEELQLLKATM</sequence>
<proteinExistence type="predicted"/>
<name>A0A817B554_BRANA</name>
<dbReference type="Proteomes" id="UP001295469">
    <property type="component" value="Chromosome A10"/>
</dbReference>
<evidence type="ECO:0000313" key="1">
    <source>
        <dbReference type="EMBL" id="CAF2323493.1"/>
    </source>
</evidence>
<accession>A0A817B554</accession>
<reference evidence="1" key="1">
    <citation type="submission" date="2021-01" db="EMBL/GenBank/DDBJ databases">
        <authorList>
            <consortium name="Genoscope - CEA"/>
            <person name="William W."/>
        </authorList>
    </citation>
    <scope>NUCLEOTIDE SEQUENCE</scope>
</reference>
<feature type="non-terminal residue" evidence="1">
    <location>
        <position position="67"/>
    </location>
</feature>
<dbReference type="AlphaFoldDB" id="A0A817B554"/>
<dbReference type="EMBL" id="HG994364">
    <property type="protein sequence ID" value="CAF2323493.1"/>
    <property type="molecule type" value="Genomic_DNA"/>
</dbReference>
<gene>
    <name evidence="1" type="ORF">DARMORV10_A10P10000.1</name>
</gene>